<reference evidence="1 2" key="1">
    <citation type="submission" date="2014-04" db="EMBL/GenBank/DDBJ databases">
        <authorList>
            <consortium name="DOE Joint Genome Institute"/>
            <person name="Kuo A."/>
            <person name="Zuccaro A."/>
            <person name="Kohler A."/>
            <person name="Nagy L.G."/>
            <person name="Floudas D."/>
            <person name="Copeland A."/>
            <person name="Barry K.W."/>
            <person name="Cichocki N."/>
            <person name="Veneault-Fourrey C."/>
            <person name="LaButti K."/>
            <person name="Lindquist E.A."/>
            <person name="Lipzen A."/>
            <person name="Lundell T."/>
            <person name="Morin E."/>
            <person name="Murat C."/>
            <person name="Sun H."/>
            <person name="Tunlid A."/>
            <person name="Henrissat B."/>
            <person name="Grigoriev I.V."/>
            <person name="Hibbett D.S."/>
            <person name="Martin F."/>
            <person name="Nordberg H.P."/>
            <person name="Cantor M.N."/>
            <person name="Hua S.X."/>
        </authorList>
    </citation>
    <scope>NUCLEOTIDE SEQUENCE [LARGE SCALE GENOMIC DNA]</scope>
    <source>
        <strain evidence="1 2">MAFF 305830</strain>
    </source>
</reference>
<organism evidence="1 2">
    <name type="scientific">Serendipita vermifera MAFF 305830</name>
    <dbReference type="NCBI Taxonomy" id="933852"/>
    <lineage>
        <taxon>Eukaryota</taxon>
        <taxon>Fungi</taxon>
        <taxon>Dikarya</taxon>
        <taxon>Basidiomycota</taxon>
        <taxon>Agaricomycotina</taxon>
        <taxon>Agaricomycetes</taxon>
        <taxon>Sebacinales</taxon>
        <taxon>Serendipitaceae</taxon>
        <taxon>Serendipita</taxon>
    </lineage>
</organism>
<reference evidence="2" key="2">
    <citation type="submission" date="2015-01" db="EMBL/GenBank/DDBJ databases">
        <title>Evolutionary Origins and Diversification of the Mycorrhizal Mutualists.</title>
        <authorList>
            <consortium name="DOE Joint Genome Institute"/>
            <consortium name="Mycorrhizal Genomics Consortium"/>
            <person name="Kohler A."/>
            <person name="Kuo A."/>
            <person name="Nagy L.G."/>
            <person name="Floudas D."/>
            <person name="Copeland A."/>
            <person name="Barry K.W."/>
            <person name="Cichocki N."/>
            <person name="Veneault-Fourrey C."/>
            <person name="LaButti K."/>
            <person name="Lindquist E.A."/>
            <person name="Lipzen A."/>
            <person name="Lundell T."/>
            <person name="Morin E."/>
            <person name="Murat C."/>
            <person name="Riley R."/>
            <person name="Ohm R."/>
            <person name="Sun H."/>
            <person name="Tunlid A."/>
            <person name="Henrissat B."/>
            <person name="Grigoriev I.V."/>
            <person name="Hibbett D.S."/>
            <person name="Martin F."/>
        </authorList>
    </citation>
    <scope>NUCLEOTIDE SEQUENCE [LARGE SCALE GENOMIC DNA]</scope>
    <source>
        <strain evidence="2">MAFF 305830</strain>
    </source>
</reference>
<evidence type="ECO:0000313" key="1">
    <source>
        <dbReference type="EMBL" id="KIM32237.1"/>
    </source>
</evidence>
<dbReference type="HOGENOM" id="CLU_1422224_0_0_1"/>
<name>A0A0C2XTK7_SERVB</name>
<evidence type="ECO:0000313" key="2">
    <source>
        <dbReference type="Proteomes" id="UP000054097"/>
    </source>
</evidence>
<protein>
    <recommendedName>
        <fullName evidence="3">F-box domain-containing protein</fullName>
    </recommendedName>
</protein>
<accession>A0A0C2XTK7</accession>
<keyword evidence="2" id="KW-1185">Reference proteome</keyword>
<gene>
    <name evidence="1" type="ORF">M408DRAFT_326872</name>
</gene>
<evidence type="ECO:0008006" key="3">
    <source>
        <dbReference type="Google" id="ProtNLM"/>
    </source>
</evidence>
<dbReference type="Proteomes" id="UP000054097">
    <property type="component" value="Unassembled WGS sequence"/>
</dbReference>
<dbReference type="OrthoDB" id="3252364at2759"/>
<dbReference type="AlphaFoldDB" id="A0A0C2XTK7"/>
<sequence>MTQLIEDAVRVMMEIIYHSDVNPPWAELANLSLVCRAWSHHAQALLFASVRIHSLHHLRCFLEATDPNTPRGRHLGSAVRILSVTVYPVAYVTRIVSTRLPELLERCSKLYELKIVLEEMDSWAPETIEELRKRSPPIMALRLRDGMNKGIAARQLLHVWPSLRHLTIRSSSIDNFDPSSEYSLLACTRTF</sequence>
<dbReference type="STRING" id="933852.A0A0C2XTK7"/>
<dbReference type="EMBL" id="KN824280">
    <property type="protein sequence ID" value="KIM32237.1"/>
    <property type="molecule type" value="Genomic_DNA"/>
</dbReference>
<proteinExistence type="predicted"/>